<evidence type="ECO:0000313" key="3">
    <source>
        <dbReference type="Proteomes" id="UP000184082"/>
    </source>
</evidence>
<keyword evidence="2" id="KW-0575">Peroxidase</keyword>
<keyword evidence="2" id="KW-0560">Oxidoreductase</keyword>
<dbReference type="InterPro" id="IPR029032">
    <property type="entry name" value="AhpD-like"/>
</dbReference>
<dbReference type="Proteomes" id="UP000184082">
    <property type="component" value="Unassembled WGS sequence"/>
</dbReference>
<dbReference type="STRING" id="1121266.SAMN02745883_01990"/>
<evidence type="ECO:0000313" key="2">
    <source>
        <dbReference type="EMBL" id="SHK41374.1"/>
    </source>
</evidence>
<dbReference type="AlphaFoldDB" id="A0A1M6S9C2"/>
<proteinExistence type="predicted"/>
<dbReference type="Gene3D" id="1.20.1290.10">
    <property type="entry name" value="AhpD-like"/>
    <property type="match status" value="1"/>
</dbReference>
<dbReference type="PANTHER" id="PTHR35446:SF2">
    <property type="entry name" value="CARBOXYMUCONOLACTONE DECARBOXYLASE-LIKE DOMAIN-CONTAINING PROTEIN"/>
    <property type="match status" value="1"/>
</dbReference>
<dbReference type="PANTHER" id="PTHR35446">
    <property type="entry name" value="SI:CH211-175M2.5"/>
    <property type="match status" value="1"/>
</dbReference>
<dbReference type="EMBL" id="FRAJ01000017">
    <property type="protein sequence ID" value="SHK41374.1"/>
    <property type="molecule type" value="Genomic_DNA"/>
</dbReference>
<dbReference type="Pfam" id="PF02627">
    <property type="entry name" value="CMD"/>
    <property type="match status" value="1"/>
</dbReference>
<sequence length="80" mass="9378">MARIRPLKPSEVDGEAREIFEDFLRERGNIPNMFRTLAYRPQLLKTAFDHFRAVLKTGTVDFKLKEMIAVRVSQMNECAY</sequence>
<name>A0A1M6S9C2_9FIRM</name>
<dbReference type="GO" id="GO:0051920">
    <property type="term" value="F:peroxiredoxin activity"/>
    <property type="evidence" value="ECO:0007669"/>
    <property type="project" value="InterPro"/>
</dbReference>
<organism evidence="2 3">
    <name type="scientific">Caminicella sporogenes DSM 14501</name>
    <dbReference type="NCBI Taxonomy" id="1121266"/>
    <lineage>
        <taxon>Bacteria</taxon>
        <taxon>Bacillati</taxon>
        <taxon>Bacillota</taxon>
        <taxon>Clostridia</taxon>
        <taxon>Peptostreptococcales</taxon>
        <taxon>Caminicellaceae</taxon>
        <taxon>Caminicella</taxon>
    </lineage>
</organism>
<dbReference type="RefSeq" id="WP_072968097.1">
    <property type="nucleotide sequence ID" value="NZ_FRAJ01000017.1"/>
</dbReference>
<evidence type="ECO:0000259" key="1">
    <source>
        <dbReference type="Pfam" id="PF02627"/>
    </source>
</evidence>
<feature type="domain" description="Carboxymuconolactone decarboxylase-like" evidence="1">
    <location>
        <begin position="41"/>
        <end position="80"/>
    </location>
</feature>
<reference evidence="2 3" key="1">
    <citation type="submission" date="2016-11" db="EMBL/GenBank/DDBJ databases">
        <authorList>
            <person name="Jaros S."/>
            <person name="Januszkiewicz K."/>
            <person name="Wedrychowicz H."/>
        </authorList>
    </citation>
    <scope>NUCLEOTIDE SEQUENCE [LARGE SCALE GENOMIC DNA]</scope>
    <source>
        <strain evidence="2 3">DSM 14501</strain>
    </source>
</reference>
<accession>A0A1M6S9C2</accession>
<gene>
    <name evidence="2" type="ORF">SAMN02745883_01990</name>
</gene>
<keyword evidence="3" id="KW-1185">Reference proteome</keyword>
<protein>
    <submittedName>
        <fullName evidence="2">Alkylhydroperoxidase AhpD family core domain-containing protein</fullName>
    </submittedName>
</protein>
<dbReference type="InterPro" id="IPR003779">
    <property type="entry name" value="CMD-like"/>
</dbReference>
<dbReference type="SUPFAM" id="SSF69118">
    <property type="entry name" value="AhpD-like"/>
    <property type="match status" value="1"/>
</dbReference>